<feature type="compositionally biased region" description="Pro residues" evidence="9">
    <location>
        <begin position="1"/>
        <end position="10"/>
    </location>
</feature>
<evidence type="ECO:0000256" key="8">
    <source>
        <dbReference type="HAMAP-Rule" id="MF_00181"/>
    </source>
</evidence>
<feature type="active site" evidence="8">
    <location>
        <position position="303"/>
    </location>
</feature>
<evidence type="ECO:0000313" key="12">
    <source>
        <dbReference type="Proteomes" id="UP001500556"/>
    </source>
</evidence>
<evidence type="ECO:0000256" key="4">
    <source>
        <dbReference type="ARBA" id="ARBA00022438"/>
    </source>
</evidence>
<dbReference type="Pfam" id="PF02789">
    <property type="entry name" value="Peptidase_M17_N"/>
    <property type="match status" value="1"/>
</dbReference>
<feature type="binding site" evidence="8">
    <location>
        <position position="296"/>
    </location>
    <ligand>
        <name>Mn(2+)</name>
        <dbReference type="ChEBI" id="CHEBI:29035"/>
        <label>2</label>
    </ligand>
</feature>
<dbReference type="PANTHER" id="PTHR11963">
    <property type="entry name" value="LEUCINE AMINOPEPTIDASE-RELATED"/>
    <property type="match status" value="1"/>
</dbReference>
<feature type="binding site" evidence="8">
    <location>
        <position position="314"/>
    </location>
    <ligand>
        <name>Mn(2+)</name>
        <dbReference type="ChEBI" id="CHEBI:29035"/>
        <label>2</label>
    </ligand>
</feature>
<dbReference type="EMBL" id="BAABLO010000004">
    <property type="protein sequence ID" value="GAA4720386.1"/>
    <property type="molecule type" value="Genomic_DNA"/>
</dbReference>
<feature type="binding site" evidence="8">
    <location>
        <position position="375"/>
    </location>
    <ligand>
        <name>Mn(2+)</name>
        <dbReference type="ChEBI" id="CHEBI:29035"/>
        <label>1</label>
    </ligand>
</feature>
<dbReference type="InterPro" id="IPR043472">
    <property type="entry name" value="Macro_dom-like"/>
</dbReference>
<dbReference type="Gene3D" id="3.40.220.10">
    <property type="entry name" value="Leucine Aminopeptidase, subunit E, domain 1"/>
    <property type="match status" value="1"/>
</dbReference>
<dbReference type="InterPro" id="IPR011356">
    <property type="entry name" value="Leucine_aapep/pepB"/>
</dbReference>
<dbReference type="Pfam" id="PF00883">
    <property type="entry name" value="Peptidase_M17"/>
    <property type="match status" value="1"/>
</dbReference>
<dbReference type="InterPro" id="IPR000819">
    <property type="entry name" value="Peptidase_M17_C"/>
</dbReference>
<dbReference type="SUPFAM" id="SSF53187">
    <property type="entry name" value="Zn-dependent exopeptidases"/>
    <property type="match status" value="1"/>
</dbReference>
<keyword evidence="8" id="KW-0963">Cytoplasm</keyword>
<evidence type="ECO:0000256" key="9">
    <source>
        <dbReference type="SAM" id="MobiDB-lite"/>
    </source>
</evidence>
<feature type="binding site" evidence="8">
    <location>
        <position position="373"/>
    </location>
    <ligand>
        <name>Mn(2+)</name>
        <dbReference type="ChEBI" id="CHEBI:29035"/>
        <label>1</label>
    </ligand>
</feature>
<reference evidence="12" key="1">
    <citation type="journal article" date="2019" name="Int. J. Syst. Evol. Microbiol.">
        <title>The Global Catalogue of Microorganisms (GCM) 10K type strain sequencing project: providing services to taxonomists for standard genome sequencing and annotation.</title>
        <authorList>
            <consortium name="The Broad Institute Genomics Platform"/>
            <consortium name="The Broad Institute Genome Sequencing Center for Infectious Disease"/>
            <person name="Wu L."/>
            <person name="Ma J."/>
        </authorList>
    </citation>
    <scope>NUCLEOTIDE SEQUENCE [LARGE SCALE GENOMIC DNA]</scope>
    <source>
        <strain evidence="12">JCM 18961</strain>
    </source>
</reference>
<comment type="catalytic activity">
    <reaction evidence="1 8">
        <text>Release of an N-terminal amino acid, Xaa-|-Yaa-, in which Xaa is preferably Leu, but may be other amino acids including Pro although not Arg or Lys, and Yaa may be Pro. Amino acid amides and methyl esters are also readily hydrolyzed, but rates on arylamides are exceedingly low.</text>
        <dbReference type="EC" id="3.4.11.1"/>
    </reaction>
</comment>
<evidence type="ECO:0000256" key="1">
    <source>
        <dbReference type="ARBA" id="ARBA00000135"/>
    </source>
</evidence>
<dbReference type="EC" id="3.4.11.10" evidence="8"/>
<dbReference type="Proteomes" id="UP001500556">
    <property type="component" value="Unassembled WGS sequence"/>
</dbReference>
<dbReference type="SUPFAM" id="SSF52949">
    <property type="entry name" value="Macro domain-like"/>
    <property type="match status" value="1"/>
</dbReference>
<feature type="domain" description="Cytosol aminopeptidase" evidence="10">
    <location>
        <begin position="371"/>
        <end position="378"/>
    </location>
</feature>
<dbReference type="EC" id="3.4.11.1" evidence="8"/>
<evidence type="ECO:0000259" key="10">
    <source>
        <dbReference type="PROSITE" id="PS00631"/>
    </source>
</evidence>
<sequence length="525" mass="53436">MSRRPGPYPVPAGVGRVATVPTPQLTDPATSRWSVLATSLGDVLADLDPTDLLLAVPVPAEGLAGHQEAAAALALVGLDAGDVAAAHEPSSEAGATTRLPLVPGERAARTVLLVGVGAGTPADLRTAGAALGRAGRGRADLVMAAGALAPDAAAALAEGIALGGYTSPRWLSEGATPSKAPATAVTLVGSVDEPAVRRAVARARATMLARNLAVVPSNTKNPGWMAAQARTIGRRTGLDVRVWSDRDLRAEGFGGLLAVGAGSVTPPRLVQLSYSPRGATSATPQVVLVGKGITFDTGGLDIKPAEGMLAMKTDMSGSAVVLAVLAACRDLEVPVRVTGLLALAENAVGGASYRPSDVVTMYGGRTVEIGNTDAEGRMVMADALAYADAHLDPDVLLDIATLTGAARVALGRTMAPVYATDDALGEALVAAGRATGELLWPFPLVEDYRPSLDSPVADVNHIAGTPVGAGSITAALFLREFVGERRWAHLDIAGVGRSDVDRGLLTKGGTGFGARLLLTWLEEMA</sequence>
<keyword evidence="6 8" id="KW-0378">Hydrolase</keyword>
<evidence type="ECO:0000256" key="5">
    <source>
        <dbReference type="ARBA" id="ARBA00022670"/>
    </source>
</evidence>
<keyword evidence="8" id="KW-0464">Manganese</keyword>
<comment type="function">
    <text evidence="7 8">Presumably involved in the processing and regular turnover of intracellular proteins. Catalyzes the removal of unsubstituted N-terminal amino acids from various peptides.</text>
</comment>
<dbReference type="Gene3D" id="3.40.630.10">
    <property type="entry name" value="Zn peptidases"/>
    <property type="match status" value="1"/>
</dbReference>
<feature type="binding site" evidence="8">
    <location>
        <position position="291"/>
    </location>
    <ligand>
        <name>Mn(2+)</name>
        <dbReference type="ChEBI" id="CHEBI:29035"/>
        <label>2</label>
    </ligand>
</feature>
<dbReference type="PRINTS" id="PR00481">
    <property type="entry name" value="LAMNOPPTDASE"/>
</dbReference>
<protein>
    <recommendedName>
        <fullName evidence="8">Probable cytosol aminopeptidase</fullName>
        <ecNumber evidence="8">3.4.11.1</ecNumber>
    </recommendedName>
    <alternativeName>
        <fullName evidence="8">Leucine aminopeptidase</fullName>
        <shortName evidence="8">LAP</shortName>
        <ecNumber evidence="8">3.4.11.10</ecNumber>
    </alternativeName>
    <alternativeName>
        <fullName evidence="8">Leucyl aminopeptidase</fullName>
    </alternativeName>
</protein>
<comment type="similarity">
    <text evidence="3 8">Belongs to the peptidase M17 family.</text>
</comment>
<dbReference type="InterPro" id="IPR008283">
    <property type="entry name" value="Peptidase_M17_N"/>
</dbReference>
<comment type="catalytic activity">
    <reaction evidence="2 8">
        <text>Release of an N-terminal amino acid, preferentially leucine, but not glutamic or aspartic acids.</text>
        <dbReference type="EC" id="3.4.11.10"/>
    </reaction>
</comment>
<evidence type="ECO:0000256" key="7">
    <source>
        <dbReference type="ARBA" id="ARBA00049972"/>
    </source>
</evidence>
<proteinExistence type="inferred from homology"/>
<feature type="region of interest" description="Disordered" evidence="9">
    <location>
        <begin position="1"/>
        <end position="28"/>
    </location>
</feature>
<keyword evidence="4 8" id="KW-0031">Aminopeptidase</keyword>
<organism evidence="11 12">
    <name type="scientific">Pedococcus ginsenosidimutans</name>
    <dbReference type="NCBI Taxonomy" id="490570"/>
    <lineage>
        <taxon>Bacteria</taxon>
        <taxon>Bacillati</taxon>
        <taxon>Actinomycetota</taxon>
        <taxon>Actinomycetes</taxon>
        <taxon>Micrococcales</taxon>
        <taxon>Intrasporangiaceae</taxon>
        <taxon>Pedococcus</taxon>
    </lineage>
</organism>
<keyword evidence="12" id="KW-1185">Reference proteome</keyword>
<feature type="active site" evidence="8">
    <location>
        <position position="377"/>
    </location>
</feature>
<comment type="cofactor">
    <cofactor evidence="8">
        <name>Mn(2+)</name>
        <dbReference type="ChEBI" id="CHEBI:29035"/>
    </cofactor>
    <text evidence="8">Binds 2 manganese ions per subunit.</text>
</comment>
<evidence type="ECO:0000256" key="3">
    <source>
        <dbReference type="ARBA" id="ARBA00009528"/>
    </source>
</evidence>
<keyword evidence="5 8" id="KW-0645">Protease</keyword>
<gene>
    <name evidence="8" type="primary">pepA</name>
    <name evidence="11" type="ORF">GCM10025782_17330</name>
</gene>
<evidence type="ECO:0000313" key="11">
    <source>
        <dbReference type="EMBL" id="GAA4720386.1"/>
    </source>
</evidence>
<name>A0ABP8Y290_9MICO</name>
<dbReference type="PANTHER" id="PTHR11963:SF23">
    <property type="entry name" value="CYTOSOL AMINOPEPTIDASE"/>
    <property type="match status" value="1"/>
</dbReference>
<keyword evidence="8" id="KW-0479">Metal-binding</keyword>
<accession>A0ABP8Y290</accession>
<evidence type="ECO:0000256" key="2">
    <source>
        <dbReference type="ARBA" id="ARBA00000967"/>
    </source>
</evidence>
<evidence type="ECO:0000256" key="6">
    <source>
        <dbReference type="ARBA" id="ARBA00022801"/>
    </source>
</evidence>
<feature type="binding site" evidence="8">
    <location>
        <position position="296"/>
    </location>
    <ligand>
        <name>Mn(2+)</name>
        <dbReference type="ChEBI" id="CHEBI:29035"/>
        <label>1</label>
    </ligand>
</feature>
<dbReference type="HAMAP" id="MF_00181">
    <property type="entry name" value="Cytosol_peptidase_M17"/>
    <property type="match status" value="1"/>
</dbReference>
<feature type="binding site" evidence="8">
    <location>
        <position position="375"/>
    </location>
    <ligand>
        <name>Mn(2+)</name>
        <dbReference type="ChEBI" id="CHEBI:29035"/>
        <label>2</label>
    </ligand>
</feature>
<comment type="caution">
    <text evidence="11">The sequence shown here is derived from an EMBL/GenBank/DDBJ whole genome shotgun (WGS) entry which is preliminary data.</text>
</comment>
<dbReference type="InterPro" id="IPR023042">
    <property type="entry name" value="Peptidase_M17_leu_NH2_pept"/>
</dbReference>
<dbReference type="PROSITE" id="PS00631">
    <property type="entry name" value="CYTOSOL_AP"/>
    <property type="match status" value="1"/>
</dbReference>
<dbReference type="CDD" id="cd00433">
    <property type="entry name" value="Peptidase_M17"/>
    <property type="match status" value="1"/>
</dbReference>
<comment type="subcellular location">
    <subcellularLocation>
        <location evidence="8">Cytoplasm</location>
    </subcellularLocation>
</comment>